<dbReference type="PANTHER" id="PTHR10909:SF382">
    <property type="entry name" value="ACYL-COENZYME A OXIDASE"/>
    <property type="match status" value="1"/>
</dbReference>
<dbReference type="GO" id="GO:0071949">
    <property type="term" value="F:FAD binding"/>
    <property type="evidence" value="ECO:0007669"/>
    <property type="project" value="InterPro"/>
</dbReference>
<proteinExistence type="predicted"/>
<dbReference type="GO" id="GO:0055088">
    <property type="term" value="P:lipid homeostasis"/>
    <property type="evidence" value="ECO:0007669"/>
    <property type="project" value="TreeGrafter"/>
</dbReference>
<accession>A0A8H7CI85</accession>
<organism evidence="2 3">
    <name type="scientific">Mycena venus</name>
    <dbReference type="NCBI Taxonomy" id="2733690"/>
    <lineage>
        <taxon>Eukaryota</taxon>
        <taxon>Fungi</taxon>
        <taxon>Dikarya</taxon>
        <taxon>Basidiomycota</taxon>
        <taxon>Agaricomycotina</taxon>
        <taxon>Agaricomycetes</taxon>
        <taxon>Agaricomycetidae</taxon>
        <taxon>Agaricales</taxon>
        <taxon>Marasmiineae</taxon>
        <taxon>Mycenaceae</taxon>
        <taxon>Mycena</taxon>
    </lineage>
</organism>
<dbReference type="InterPro" id="IPR046373">
    <property type="entry name" value="Acyl-CoA_Oxase/DH_mid-dom_sf"/>
</dbReference>
<dbReference type="InterPro" id="IPR009100">
    <property type="entry name" value="AcylCoA_DH/oxidase_NM_dom_sf"/>
</dbReference>
<dbReference type="InterPro" id="IPR036250">
    <property type="entry name" value="AcylCo_DH-like_C"/>
</dbReference>
<dbReference type="Gene3D" id="1.20.140.10">
    <property type="entry name" value="Butyryl-CoA Dehydrogenase, subunit A, domain 3"/>
    <property type="match status" value="1"/>
</dbReference>
<name>A0A8H7CI85_9AGAR</name>
<dbReference type="InterPro" id="IPR055060">
    <property type="entry name" value="ACOX_C_alpha1"/>
</dbReference>
<dbReference type="Pfam" id="PF22924">
    <property type="entry name" value="ACOX_C_alpha1"/>
    <property type="match status" value="1"/>
</dbReference>
<dbReference type="GO" id="GO:0003997">
    <property type="term" value="F:acyl-CoA oxidase activity"/>
    <property type="evidence" value="ECO:0007669"/>
    <property type="project" value="InterPro"/>
</dbReference>
<dbReference type="InterPro" id="IPR012258">
    <property type="entry name" value="Acyl-CoA_oxidase"/>
</dbReference>
<dbReference type="Proteomes" id="UP000620124">
    <property type="component" value="Unassembled WGS sequence"/>
</dbReference>
<keyword evidence="3" id="KW-1185">Reference proteome</keyword>
<dbReference type="EMBL" id="JACAZI010000022">
    <property type="protein sequence ID" value="KAF7336927.1"/>
    <property type="molecule type" value="Genomic_DNA"/>
</dbReference>
<dbReference type="SUPFAM" id="SSF47203">
    <property type="entry name" value="Acyl-CoA dehydrogenase C-terminal domain-like"/>
    <property type="match status" value="1"/>
</dbReference>
<feature type="domain" description="Acyl-CoA oxidase C-alpha1" evidence="1">
    <location>
        <begin position="260"/>
        <end position="390"/>
    </location>
</feature>
<dbReference type="PANTHER" id="PTHR10909">
    <property type="entry name" value="ELECTRON TRANSPORT OXIDOREDUCTASE"/>
    <property type="match status" value="1"/>
</dbReference>
<dbReference type="Gene3D" id="2.40.110.10">
    <property type="entry name" value="Butyryl-CoA Dehydrogenase, subunit A, domain 2"/>
    <property type="match status" value="1"/>
</dbReference>
<sequence length="554" mass="61276">MQWPTASLVEKPLFHPLRANASVEERVRRSYLRAREIIQAYHLTVDDILTTSENFWGVHTDPILTLDGSAGTLVTIQVNLFAGTVARYASTRPDLQAVLQDALQFKVIGQFCLTEVGHGLDAMNIETTATMLPDGSFELNTPNDQAAKFMPPTNPAGIRCMAVVFARTTIFGEDRGIKSFLVELNDGREMCTGVVSKMLPPRGCTEPLNHCITYFRRVRLPARALLGSPAKPKDFRLGFFSRIFRVAVGTLAIGGMGLPALQVATTICAQYSQRRNVTDKDGVKQPIMIFRTQHTPIAIALAQAYVMKAFHQVATAIFSNTTDVRIRHGVGTILKVVMINHAQRSLLELAERCGAQGVFDINQLSSMHKSLQGVSIAEGDSLVLSIRLATEILLGRYSMIPPDNDSLLARHEAGLFNSFRERLSHMPGHRSTEFSRFVLPQAVRLVDSIGQRIAYDAAVNMGVEQCLIDLYVAHCVKADSAWYVQHAGLTQEAQMNMESDAIDAVLPRMSALISDMGVQRYAVAPITTQGRWNRFVDSLETFERVSLDNVMARL</sequence>
<dbReference type="AlphaFoldDB" id="A0A8H7CI85"/>
<evidence type="ECO:0000313" key="2">
    <source>
        <dbReference type="EMBL" id="KAF7336927.1"/>
    </source>
</evidence>
<evidence type="ECO:0000259" key="1">
    <source>
        <dbReference type="Pfam" id="PF22924"/>
    </source>
</evidence>
<dbReference type="GO" id="GO:0005777">
    <property type="term" value="C:peroxisome"/>
    <property type="evidence" value="ECO:0007669"/>
    <property type="project" value="InterPro"/>
</dbReference>
<gene>
    <name evidence="2" type="ORF">MVEN_02129100</name>
</gene>
<dbReference type="GO" id="GO:0033540">
    <property type="term" value="P:fatty acid beta-oxidation using acyl-CoA oxidase"/>
    <property type="evidence" value="ECO:0007669"/>
    <property type="project" value="TreeGrafter"/>
</dbReference>
<protein>
    <recommendedName>
        <fullName evidence="1">Acyl-CoA oxidase C-alpha1 domain-containing protein</fullName>
    </recommendedName>
</protein>
<evidence type="ECO:0000313" key="3">
    <source>
        <dbReference type="Proteomes" id="UP000620124"/>
    </source>
</evidence>
<comment type="caution">
    <text evidence="2">The sequence shown here is derived from an EMBL/GenBank/DDBJ whole genome shotgun (WGS) entry which is preliminary data.</text>
</comment>
<reference evidence="2" key="1">
    <citation type="submission" date="2020-05" db="EMBL/GenBank/DDBJ databases">
        <title>Mycena genomes resolve the evolution of fungal bioluminescence.</title>
        <authorList>
            <person name="Tsai I.J."/>
        </authorList>
    </citation>
    <scope>NUCLEOTIDE SEQUENCE</scope>
    <source>
        <strain evidence="2">CCC161011</strain>
    </source>
</reference>
<dbReference type="SUPFAM" id="SSF56645">
    <property type="entry name" value="Acyl-CoA dehydrogenase NM domain-like"/>
    <property type="match status" value="1"/>
</dbReference>
<dbReference type="OrthoDB" id="538336at2759"/>
<dbReference type="GO" id="GO:0005504">
    <property type="term" value="F:fatty acid binding"/>
    <property type="evidence" value="ECO:0007669"/>
    <property type="project" value="TreeGrafter"/>
</dbReference>